<protein>
    <recommendedName>
        <fullName evidence="4">Recombinase</fullName>
    </recommendedName>
</protein>
<gene>
    <name evidence="2" type="ORF">C8E89_12815</name>
</gene>
<evidence type="ECO:0000313" key="2">
    <source>
        <dbReference type="EMBL" id="PXX01529.1"/>
    </source>
</evidence>
<dbReference type="EMBL" id="QJJU01000028">
    <property type="protein sequence ID" value="PXX01529.1"/>
    <property type="molecule type" value="Genomic_DNA"/>
</dbReference>
<sequence length="340" mass="37757">MTSSAGGVDLDPTASHTWNLFVDWCTATGHIALPAQPETLAEFLADHPARVSTHRRRVTAINSAHRQSGFSEPGRSQAVHAALTTRRHERLQTVADVLDEAIRQLPISGWPHGLFGRRDALILTLVAAGLTYAEIARLRRGDLRRHGHELVIDSDRKWRLGTDGDPRERGPAAVHDRWSRVQEILDGYPTIRVLAHYFEHPPETAADRPAPFLSVVTAEQPLIVSIDRWGYTPLRPTPMTEQSIAAITRTQVSGQAPTHRHRTPLPRPIIDAKVRAACEDGDETVTLDPRYYRRGVTARRRAQAWLTTVGDELDGVASRAEELLEQLAGIVGEAYNEPTD</sequence>
<dbReference type="GO" id="GO:0015074">
    <property type="term" value="P:DNA integration"/>
    <property type="evidence" value="ECO:0007669"/>
    <property type="project" value="InterPro"/>
</dbReference>
<keyword evidence="3" id="KW-1185">Reference proteome</keyword>
<reference evidence="3" key="1">
    <citation type="submission" date="2018-05" db="EMBL/GenBank/DDBJ databases">
        <authorList>
            <person name="Deangelis K."/>
            <person name="Huntemann M."/>
            <person name="Clum A."/>
            <person name="Pillay M."/>
            <person name="Palaniappan K."/>
            <person name="Varghese N."/>
            <person name="Mikhailova N."/>
            <person name="Stamatis D."/>
            <person name="Reddy T."/>
            <person name="Daum C."/>
            <person name="Shapiro N."/>
            <person name="Ivanova N."/>
            <person name="Kyrpides N."/>
            <person name="Woyke T."/>
        </authorList>
    </citation>
    <scope>NUCLEOTIDE SEQUENCE [LARGE SCALE GENOMIC DNA]</scope>
    <source>
        <strain evidence="3">GAS496</strain>
    </source>
</reference>
<dbReference type="InterPro" id="IPR013762">
    <property type="entry name" value="Integrase-like_cat_sf"/>
</dbReference>
<dbReference type="Gene3D" id="1.10.443.10">
    <property type="entry name" value="Intergrase catalytic core"/>
    <property type="match status" value="1"/>
</dbReference>
<proteinExistence type="predicted"/>
<dbReference type="Proteomes" id="UP000247781">
    <property type="component" value="Unassembled WGS sequence"/>
</dbReference>
<evidence type="ECO:0000256" key="1">
    <source>
        <dbReference type="ARBA" id="ARBA00023125"/>
    </source>
</evidence>
<dbReference type="GO" id="GO:0003677">
    <property type="term" value="F:DNA binding"/>
    <property type="evidence" value="ECO:0007669"/>
    <property type="project" value="UniProtKB-KW"/>
</dbReference>
<dbReference type="InterPro" id="IPR010998">
    <property type="entry name" value="Integrase_recombinase_N"/>
</dbReference>
<dbReference type="OrthoDB" id="4542577at2"/>
<name>A0A318HB80_9MYCO</name>
<dbReference type="GO" id="GO:0006310">
    <property type="term" value="P:DNA recombination"/>
    <property type="evidence" value="ECO:0007669"/>
    <property type="project" value="InterPro"/>
</dbReference>
<comment type="caution">
    <text evidence="2">The sequence shown here is derived from an EMBL/GenBank/DDBJ whole genome shotgun (WGS) entry which is preliminary data.</text>
</comment>
<dbReference type="Gene3D" id="1.10.150.130">
    <property type="match status" value="1"/>
</dbReference>
<dbReference type="SUPFAM" id="SSF47823">
    <property type="entry name" value="lambda integrase-like, N-terminal domain"/>
    <property type="match status" value="1"/>
</dbReference>
<evidence type="ECO:0000313" key="3">
    <source>
        <dbReference type="Proteomes" id="UP000247781"/>
    </source>
</evidence>
<organism evidence="2 3">
    <name type="scientific">Mycolicibacterium moriokaense</name>
    <dbReference type="NCBI Taxonomy" id="39691"/>
    <lineage>
        <taxon>Bacteria</taxon>
        <taxon>Bacillati</taxon>
        <taxon>Actinomycetota</taxon>
        <taxon>Actinomycetes</taxon>
        <taxon>Mycobacteriales</taxon>
        <taxon>Mycobacteriaceae</taxon>
        <taxon>Mycolicibacterium</taxon>
    </lineage>
</organism>
<dbReference type="AlphaFoldDB" id="A0A318HB80"/>
<accession>A0A318HB80</accession>
<reference evidence="2 3" key="2">
    <citation type="submission" date="2018-06" db="EMBL/GenBank/DDBJ databases">
        <title>Sequencing of bacterial isolates from soil warming experiment in Harvard Forest, Massachusetts, USA.</title>
        <authorList>
            <person name="Deangelis K.PhD."/>
        </authorList>
    </citation>
    <scope>NUCLEOTIDE SEQUENCE [LARGE SCALE GENOMIC DNA]</scope>
    <source>
        <strain evidence="2 3">GAS496</strain>
    </source>
</reference>
<evidence type="ECO:0008006" key="4">
    <source>
        <dbReference type="Google" id="ProtNLM"/>
    </source>
</evidence>
<keyword evidence="1" id="KW-0238">DNA-binding</keyword>
<dbReference type="RefSeq" id="WP_110319428.1">
    <property type="nucleotide sequence ID" value="NZ_QJJU01000028.1"/>
</dbReference>